<dbReference type="EMBL" id="BLAD01000092">
    <property type="protein sequence ID" value="GES05061.1"/>
    <property type="molecule type" value="Genomic_DNA"/>
</dbReference>
<reference evidence="2 3" key="1">
    <citation type="submission" date="2019-10" db="EMBL/GenBank/DDBJ databases">
        <title>Whole genome shotgun sequence of Acrocarpospora corrugata NBRC 13972.</title>
        <authorList>
            <person name="Ichikawa N."/>
            <person name="Kimura A."/>
            <person name="Kitahashi Y."/>
            <person name="Komaki H."/>
            <person name="Oguchi A."/>
        </authorList>
    </citation>
    <scope>NUCLEOTIDE SEQUENCE [LARGE SCALE GENOMIC DNA]</scope>
    <source>
        <strain evidence="2 3">NBRC 13972</strain>
    </source>
</reference>
<accession>A0A5M3WDA0</accession>
<feature type="transmembrane region" description="Helical" evidence="1">
    <location>
        <begin position="170"/>
        <end position="193"/>
    </location>
</feature>
<dbReference type="RefSeq" id="WP_155341099.1">
    <property type="nucleotide sequence ID" value="NZ_BAAABN010000077.1"/>
</dbReference>
<gene>
    <name evidence="2" type="ORF">Acor_71290</name>
</gene>
<feature type="transmembrane region" description="Helical" evidence="1">
    <location>
        <begin position="108"/>
        <end position="128"/>
    </location>
</feature>
<organism evidence="2 3">
    <name type="scientific">Acrocarpospora corrugata</name>
    <dbReference type="NCBI Taxonomy" id="35763"/>
    <lineage>
        <taxon>Bacteria</taxon>
        <taxon>Bacillati</taxon>
        <taxon>Actinomycetota</taxon>
        <taxon>Actinomycetes</taxon>
        <taxon>Streptosporangiales</taxon>
        <taxon>Streptosporangiaceae</taxon>
        <taxon>Acrocarpospora</taxon>
    </lineage>
</organism>
<keyword evidence="1" id="KW-0812">Transmembrane</keyword>
<keyword evidence="3" id="KW-1185">Reference proteome</keyword>
<feature type="transmembrane region" description="Helical" evidence="1">
    <location>
        <begin position="43"/>
        <end position="63"/>
    </location>
</feature>
<sequence length="214" mass="21932">MSRLAIAGPSVALVMMGALHLVFPGVVDPLRGLLSDYALGEGTGALFLLGMLALAGGACAAAYQLAAVDPVRSAAARVLLVMASAGLVLSAVFPTDAAPTLDSLSGEIHRWATALVFTAIPGAGWILARQSRQPLPLVRALALSSVAVLAFFLLSHPGSPVAELIGGPGFYGLLERLLVVLEIVLLIAIAAVGQRPPTISKEMPAHAPYAEKIS</sequence>
<dbReference type="AlphaFoldDB" id="A0A5M3WDA0"/>
<dbReference type="Pfam" id="PF06197">
    <property type="entry name" value="DUF998"/>
    <property type="match status" value="1"/>
</dbReference>
<evidence type="ECO:0000313" key="3">
    <source>
        <dbReference type="Proteomes" id="UP000334990"/>
    </source>
</evidence>
<comment type="caution">
    <text evidence="2">The sequence shown here is derived from an EMBL/GenBank/DDBJ whole genome shotgun (WGS) entry which is preliminary data.</text>
</comment>
<name>A0A5M3WDA0_9ACTN</name>
<feature type="transmembrane region" description="Helical" evidence="1">
    <location>
        <begin position="75"/>
        <end position="93"/>
    </location>
</feature>
<proteinExistence type="predicted"/>
<evidence type="ECO:0000313" key="2">
    <source>
        <dbReference type="EMBL" id="GES05061.1"/>
    </source>
</evidence>
<evidence type="ECO:0000256" key="1">
    <source>
        <dbReference type="SAM" id="Phobius"/>
    </source>
</evidence>
<dbReference type="Proteomes" id="UP000334990">
    <property type="component" value="Unassembled WGS sequence"/>
</dbReference>
<dbReference type="InterPro" id="IPR009339">
    <property type="entry name" value="DUF998"/>
</dbReference>
<keyword evidence="1" id="KW-1133">Transmembrane helix</keyword>
<keyword evidence="1" id="KW-0472">Membrane</keyword>
<dbReference type="OrthoDB" id="3530459at2"/>
<protein>
    <recommendedName>
        <fullName evidence="4">DUF998 domain-containing protein</fullName>
    </recommendedName>
</protein>
<feature type="transmembrane region" description="Helical" evidence="1">
    <location>
        <begin position="140"/>
        <end position="158"/>
    </location>
</feature>
<evidence type="ECO:0008006" key="4">
    <source>
        <dbReference type="Google" id="ProtNLM"/>
    </source>
</evidence>